<comment type="caution">
    <text evidence="2">The sequence shown here is derived from an EMBL/GenBank/DDBJ whole genome shotgun (WGS) entry which is preliminary data.</text>
</comment>
<protein>
    <submittedName>
        <fullName evidence="2">Uncharacterized protein</fullName>
    </submittedName>
</protein>
<gene>
    <name evidence="2" type="ORF">CPUR_01238</name>
</gene>
<feature type="compositionally biased region" description="Pro residues" evidence="1">
    <location>
        <begin position="174"/>
        <end position="186"/>
    </location>
</feature>
<dbReference type="HOGENOM" id="CLU_1343117_0_0_1"/>
<reference evidence="2 3" key="1">
    <citation type="journal article" date="2013" name="PLoS Genet.">
        <title>Plant-symbiotic fungi as chemical engineers: Multi-genome analysis of the Clavicipitaceae reveals dynamics of alkaloid loci.</title>
        <authorList>
            <person name="Schardl C.L."/>
            <person name="Young C.A."/>
            <person name="Hesse U."/>
            <person name="Amyotte S.G."/>
            <person name="Andreeva K."/>
            <person name="Calie P.J."/>
            <person name="Fleetwood D.J."/>
            <person name="Haws D.C."/>
            <person name="Moore N."/>
            <person name="Oeser B."/>
            <person name="Panaccione D.G."/>
            <person name="Schweri K.K."/>
            <person name="Voisey C.R."/>
            <person name="Farman M.L."/>
            <person name="Jaromczyk J.W."/>
            <person name="Roe B.A."/>
            <person name="O'Sullivan D.M."/>
            <person name="Scott B."/>
            <person name="Tudzynski P."/>
            <person name="An Z."/>
            <person name="Arnaoudova E.G."/>
            <person name="Bullock C.T."/>
            <person name="Charlton N.D."/>
            <person name="Chen L."/>
            <person name="Cox M."/>
            <person name="Dinkins R.D."/>
            <person name="Florea S."/>
            <person name="Glenn A.E."/>
            <person name="Gordon A."/>
            <person name="Gueldener U."/>
            <person name="Harris D.R."/>
            <person name="Hollin W."/>
            <person name="Jaromczyk J."/>
            <person name="Johnson R.D."/>
            <person name="Khan A.K."/>
            <person name="Leistner E."/>
            <person name="Leuchtmann A."/>
            <person name="Li C."/>
            <person name="Liu J."/>
            <person name="Liu J."/>
            <person name="Liu M."/>
            <person name="Mace W."/>
            <person name="Machado C."/>
            <person name="Nagabhyru P."/>
            <person name="Pan J."/>
            <person name="Schmid J."/>
            <person name="Sugawara K."/>
            <person name="Steiner U."/>
            <person name="Takach J.E."/>
            <person name="Tanaka E."/>
            <person name="Webb J.S."/>
            <person name="Wilson E.V."/>
            <person name="Wiseman J.L."/>
            <person name="Yoshida R."/>
            <person name="Zeng Z."/>
        </authorList>
    </citation>
    <scope>NUCLEOTIDE SEQUENCE [LARGE SCALE GENOMIC DNA]</scope>
    <source>
        <strain evidence="2 3">20.1</strain>
    </source>
</reference>
<proteinExistence type="predicted"/>
<dbReference type="SUPFAM" id="SSF46689">
    <property type="entry name" value="Homeodomain-like"/>
    <property type="match status" value="1"/>
</dbReference>
<dbReference type="VEuPathDB" id="FungiDB:CPUR_01238"/>
<dbReference type="eggNOG" id="ENOG502RS61">
    <property type="taxonomic scope" value="Eukaryota"/>
</dbReference>
<feature type="compositionally biased region" description="Polar residues" evidence="1">
    <location>
        <begin position="189"/>
        <end position="204"/>
    </location>
</feature>
<evidence type="ECO:0000256" key="1">
    <source>
        <dbReference type="SAM" id="MobiDB-lite"/>
    </source>
</evidence>
<organism evidence="2 3">
    <name type="scientific">Claviceps purpurea (strain 20.1)</name>
    <name type="common">Ergot fungus</name>
    <name type="synonym">Sphacelia segetum</name>
    <dbReference type="NCBI Taxonomy" id="1111077"/>
    <lineage>
        <taxon>Eukaryota</taxon>
        <taxon>Fungi</taxon>
        <taxon>Dikarya</taxon>
        <taxon>Ascomycota</taxon>
        <taxon>Pezizomycotina</taxon>
        <taxon>Sordariomycetes</taxon>
        <taxon>Hypocreomycetidae</taxon>
        <taxon>Hypocreales</taxon>
        <taxon>Clavicipitaceae</taxon>
        <taxon>Claviceps</taxon>
    </lineage>
</organism>
<evidence type="ECO:0000313" key="2">
    <source>
        <dbReference type="EMBL" id="CCE27764.1"/>
    </source>
</evidence>
<accession>M1WAJ6</accession>
<name>M1WAJ6_CLAP2</name>
<dbReference type="InterPro" id="IPR009057">
    <property type="entry name" value="Homeodomain-like_sf"/>
</dbReference>
<dbReference type="Proteomes" id="UP000016801">
    <property type="component" value="Unassembled WGS sequence"/>
</dbReference>
<sequence length="204" mass="21928">MSTPQRTPKPFRKHSSPRTRNRVWAAFSAGKSAAQIAIDEGISPSLVYGIKRRFTHQDWGISPTGRGRPSKLTKHDIRRINAQIKQEPSISMRELQQRCAPHVSAQTIVRYLKTNGVTHERVAPASMAQTTTANANDDVQNAATEASGAAPAEGVSRASVAGGATDSASSLAPPLVPPPRVSPVPLPSQGYSSMNVDRQNSFRP</sequence>
<dbReference type="PhylomeDB" id="M1WAJ6"/>
<dbReference type="AlphaFoldDB" id="M1WAJ6"/>
<dbReference type="OrthoDB" id="5145626at2759"/>
<feature type="region of interest" description="Disordered" evidence="1">
    <location>
        <begin position="146"/>
        <end position="204"/>
    </location>
</feature>
<evidence type="ECO:0000313" key="3">
    <source>
        <dbReference type="Proteomes" id="UP000016801"/>
    </source>
</evidence>
<keyword evidence="3" id="KW-1185">Reference proteome</keyword>
<dbReference type="EMBL" id="CAGA01000005">
    <property type="protein sequence ID" value="CCE27764.1"/>
    <property type="molecule type" value="Genomic_DNA"/>
</dbReference>